<dbReference type="EC" id="3.1.3.-" evidence="4"/>
<dbReference type="GO" id="GO:0016787">
    <property type="term" value="F:hydrolase activity"/>
    <property type="evidence" value="ECO:0007669"/>
    <property type="project" value="UniProtKB-KW"/>
</dbReference>
<dbReference type="Gene3D" id="1.20.120.710">
    <property type="entry name" value="Haloacid dehalogenase hydrolase-like domain"/>
    <property type="match status" value="1"/>
</dbReference>
<keyword evidence="2 4" id="KW-0378">Hydrolase</keyword>
<dbReference type="PANTHER" id="PTHR46470:SF4">
    <property type="entry name" value="5-AMINO-6-(5-PHOSPHO-D-RIBITYLAMINO)URACIL PHOSPHATASE YIGB"/>
    <property type="match status" value="1"/>
</dbReference>
<keyword evidence="3" id="KW-0460">Magnesium</keyword>
<dbReference type="PANTHER" id="PTHR46470">
    <property type="entry name" value="N-ACYLNEURAMINATE-9-PHOSPHATASE"/>
    <property type="match status" value="1"/>
</dbReference>
<evidence type="ECO:0000256" key="2">
    <source>
        <dbReference type="ARBA" id="ARBA00022801"/>
    </source>
</evidence>
<protein>
    <submittedName>
        <fullName evidence="4">HAD family hydrolase</fullName>
        <ecNumber evidence="4">3.1.3.-</ecNumber>
    </submittedName>
</protein>
<dbReference type="NCBIfam" id="TIGR01549">
    <property type="entry name" value="HAD-SF-IA-v1"/>
    <property type="match status" value="1"/>
</dbReference>
<dbReference type="Gene3D" id="3.40.50.1000">
    <property type="entry name" value="HAD superfamily/HAD-like"/>
    <property type="match status" value="1"/>
</dbReference>
<evidence type="ECO:0000256" key="1">
    <source>
        <dbReference type="ARBA" id="ARBA00001946"/>
    </source>
</evidence>
<dbReference type="InterPro" id="IPR051400">
    <property type="entry name" value="HAD-like_hydrolase"/>
</dbReference>
<dbReference type="EMBL" id="JAVKGR010000002">
    <property type="protein sequence ID" value="MDR8018524.1"/>
    <property type="molecule type" value="Genomic_DNA"/>
</dbReference>
<dbReference type="SFLD" id="SFLDG01129">
    <property type="entry name" value="C1.5:_HAD__Beta-PGM__Phosphata"/>
    <property type="match status" value="1"/>
</dbReference>
<name>A0ABU2DPZ0_9MICC</name>
<dbReference type="InterPro" id="IPR023214">
    <property type="entry name" value="HAD_sf"/>
</dbReference>
<dbReference type="SFLD" id="SFLDS00003">
    <property type="entry name" value="Haloacid_Dehalogenase"/>
    <property type="match status" value="1"/>
</dbReference>
<comment type="cofactor">
    <cofactor evidence="1">
        <name>Mg(2+)</name>
        <dbReference type="ChEBI" id="CHEBI:18420"/>
    </cofactor>
</comment>
<evidence type="ECO:0000313" key="4">
    <source>
        <dbReference type="EMBL" id="MDR8018524.1"/>
    </source>
</evidence>
<reference evidence="4 5" key="1">
    <citation type="submission" date="2023-09" db="EMBL/GenBank/DDBJ databases">
        <title>Description of three actinobacteria isolated from air of manufacturing shop in a pharmaceutical factory.</title>
        <authorList>
            <person name="Zhang D.-F."/>
        </authorList>
    </citation>
    <scope>NUCLEOTIDE SEQUENCE [LARGE SCALE GENOMIC DNA]</scope>
    <source>
        <strain evidence="4 5">LY-0111</strain>
    </source>
</reference>
<dbReference type="Proteomes" id="UP001251870">
    <property type="component" value="Unassembled WGS sequence"/>
</dbReference>
<comment type="caution">
    <text evidence="4">The sequence shown here is derived from an EMBL/GenBank/DDBJ whole genome shotgun (WGS) entry which is preliminary data.</text>
</comment>
<sequence length="242" mass="25462">MSTSIRGVLFDVDDTLVDLRAAMASMFSELSAQWLRGHSAEARQRAAVAFAGDIHGRYERYLAGELGFGEQRAMRFVDALAEIGVAVPEPAVLEEWNSLYEAGISGRWAAFDDVGVSLDRLRAAGVRIAAVTNNVADYQRRKLSAAGLAERFSAVIGIEEAAAPKPAPEMFHAGARAVGLDPSGCAYVGDNPIADGEGARDAGMVSVLVDRGGGVEAPCGVTKVASCEAAVDFVLGRCSRVE</sequence>
<keyword evidence="5" id="KW-1185">Reference proteome</keyword>
<proteinExistence type="predicted"/>
<gene>
    <name evidence="4" type="ORF">RIL96_02955</name>
</gene>
<dbReference type="SUPFAM" id="SSF56784">
    <property type="entry name" value="HAD-like"/>
    <property type="match status" value="1"/>
</dbReference>
<dbReference type="InterPro" id="IPR006439">
    <property type="entry name" value="HAD-SF_hydro_IA"/>
</dbReference>
<evidence type="ECO:0000313" key="5">
    <source>
        <dbReference type="Proteomes" id="UP001251870"/>
    </source>
</evidence>
<dbReference type="RefSeq" id="WP_310547516.1">
    <property type="nucleotide sequence ID" value="NZ_JAVKGR010000002.1"/>
</dbReference>
<dbReference type="Pfam" id="PF00702">
    <property type="entry name" value="Hydrolase"/>
    <property type="match status" value="1"/>
</dbReference>
<dbReference type="InterPro" id="IPR036412">
    <property type="entry name" value="HAD-like_sf"/>
</dbReference>
<accession>A0ABU2DPZ0</accession>
<evidence type="ECO:0000256" key="3">
    <source>
        <dbReference type="ARBA" id="ARBA00022842"/>
    </source>
</evidence>
<organism evidence="4 5">
    <name type="scientific">Nesterenkonia aerolata</name>
    <dbReference type="NCBI Taxonomy" id="3074079"/>
    <lineage>
        <taxon>Bacteria</taxon>
        <taxon>Bacillati</taxon>
        <taxon>Actinomycetota</taxon>
        <taxon>Actinomycetes</taxon>
        <taxon>Micrococcales</taxon>
        <taxon>Micrococcaceae</taxon>
        <taxon>Nesterenkonia</taxon>
    </lineage>
</organism>